<dbReference type="PANTHER" id="PTHR44591:SF21">
    <property type="entry name" value="TWO-COMPONENT RESPONSE REGULATOR"/>
    <property type="match status" value="1"/>
</dbReference>
<name>A0A508TZ61_9BRAD</name>
<dbReference type="Gene3D" id="3.40.50.2300">
    <property type="match status" value="1"/>
</dbReference>
<dbReference type="SMART" id="SM00448">
    <property type="entry name" value="REC"/>
    <property type="match status" value="1"/>
</dbReference>
<gene>
    <name evidence="4" type="primary">tmoT_7</name>
    <name evidence="4" type="ORF">CI1B_78510</name>
</gene>
<dbReference type="SUPFAM" id="SSF52172">
    <property type="entry name" value="CheY-like"/>
    <property type="match status" value="1"/>
</dbReference>
<accession>A0A508TZ61</accession>
<evidence type="ECO:0000259" key="3">
    <source>
        <dbReference type="PROSITE" id="PS50110"/>
    </source>
</evidence>
<dbReference type="PANTHER" id="PTHR44591">
    <property type="entry name" value="STRESS RESPONSE REGULATOR PROTEIN 1"/>
    <property type="match status" value="1"/>
</dbReference>
<evidence type="ECO:0000256" key="1">
    <source>
        <dbReference type="ARBA" id="ARBA00022553"/>
    </source>
</evidence>
<protein>
    <submittedName>
        <fullName evidence="4">Response regulator protein TmoT</fullName>
    </submittedName>
</protein>
<keyword evidence="1 2" id="KW-0597">Phosphoprotein</keyword>
<dbReference type="Proteomes" id="UP000328092">
    <property type="component" value="Unassembled WGS sequence"/>
</dbReference>
<feature type="domain" description="Response regulatory" evidence="3">
    <location>
        <begin position="31"/>
        <end position="145"/>
    </location>
</feature>
<dbReference type="InterPro" id="IPR050595">
    <property type="entry name" value="Bact_response_regulator"/>
</dbReference>
<feature type="modified residue" description="4-aspartylphosphate" evidence="2">
    <location>
        <position position="80"/>
    </location>
</feature>
<comment type="caution">
    <text evidence="4">The sequence shown here is derived from an EMBL/GenBank/DDBJ whole genome shotgun (WGS) entry which is preliminary data.</text>
</comment>
<keyword evidence="5" id="KW-1185">Reference proteome</keyword>
<dbReference type="InterPro" id="IPR001789">
    <property type="entry name" value="Sig_transdc_resp-reg_receiver"/>
</dbReference>
<organism evidence="4 5">
    <name type="scientific">Bradyrhizobium ivorense</name>
    <dbReference type="NCBI Taxonomy" id="2511166"/>
    <lineage>
        <taxon>Bacteria</taxon>
        <taxon>Pseudomonadati</taxon>
        <taxon>Pseudomonadota</taxon>
        <taxon>Alphaproteobacteria</taxon>
        <taxon>Hyphomicrobiales</taxon>
        <taxon>Nitrobacteraceae</taxon>
        <taxon>Bradyrhizobium</taxon>
    </lineage>
</organism>
<dbReference type="PROSITE" id="PS50110">
    <property type="entry name" value="RESPONSE_REGULATORY"/>
    <property type="match status" value="1"/>
</dbReference>
<evidence type="ECO:0000313" key="5">
    <source>
        <dbReference type="Proteomes" id="UP000328092"/>
    </source>
</evidence>
<proteinExistence type="predicted"/>
<evidence type="ECO:0000256" key="2">
    <source>
        <dbReference type="PROSITE-ProRule" id="PRU00169"/>
    </source>
</evidence>
<reference evidence="4" key="1">
    <citation type="submission" date="2019-02" db="EMBL/GenBank/DDBJ databases">
        <authorList>
            <person name="Pothier F.J."/>
        </authorList>
    </citation>
    <scope>NUCLEOTIDE SEQUENCE</scope>
    <source>
        <strain evidence="4">CI-1B</strain>
    </source>
</reference>
<dbReference type="EMBL" id="CAADFC020000033">
    <property type="protein sequence ID" value="VIO79518.1"/>
    <property type="molecule type" value="Genomic_DNA"/>
</dbReference>
<dbReference type="AlphaFoldDB" id="A0A508TZ61"/>
<dbReference type="InterPro" id="IPR011006">
    <property type="entry name" value="CheY-like_superfamily"/>
</dbReference>
<dbReference type="Pfam" id="PF00072">
    <property type="entry name" value="Response_reg"/>
    <property type="match status" value="1"/>
</dbReference>
<dbReference type="GO" id="GO:0000160">
    <property type="term" value="P:phosphorelay signal transduction system"/>
    <property type="evidence" value="ECO:0007669"/>
    <property type="project" value="InterPro"/>
</dbReference>
<evidence type="ECO:0000313" key="4">
    <source>
        <dbReference type="EMBL" id="VIO79518.1"/>
    </source>
</evidence>
<sequence>MSFVRARTLGSKWRFRFRDKVEAPDLPTAKIVFVVDDNPSMLRGIGRLLREYGFASRLFETGNALLMDGGFDRALCLILDVNLSDGSGIELRHRLTDQGVDVPVIYITGNDNPATRMAAMASGCVAYLTKPFTAKSLMQPIEQLLAGAV</sequence>